<dbReference type="AlphaFoldDB" id="D7CYE0"/>
<dbReference type="RefSeq" id="WP_013178147.1">
    <property type="nucleotide sequence ID" value="NC_014221.1"/>
</dbReference>
<name>D7CYE0_TRURR</name>
<evidence type="ECO:0000313" key="3">
    <source>
        <dbReference type="Proteomes" id="UP000000379"/>
    </source>
</evidence>
<sequence length="620" mass="68472">MNLLSQLRDYELRMRAESERDETASDVLPFMYAMQKVRWEIRLREDGSFRDVLPRSGGEARGKDLGLPLAAPNIVRTVGIKPRLLMDNAEYALGLPKKANDKNTLKRHEAFKALVQACADATGEPSVRAVATFLKGHDPEAFRAMLEQRHPTFEADSNVMFTVEGVNPLELPSVQAFWAAQFAQDDEDGEGLTAECLITGDIGPVMEREPVKIKGIQGGQTSGMNLISANAQAFESYGLKASQIAPVRLEVAEQYANGLNRLLADPNTSLKVGGITYAFWTGAGAVPLVGESLREPPTGLRLRFKAQKTRGRQAHTEEVRAALWSLFTGKQHDLKPGAAFFAVGMTPSGSRIAVRTHLTSTVQEVVDRLAAYFAAQALAPLSENDRDAYDLRTLVSAMYRDVNKEHTAPDVDALVQFALAGRPLPYAFLVRLAGRSRAERRVTRPRAVLTKMVLLSRNWKELAMDKDTLEALNPNQQEPAYHLGRLLAVLDDIQYAVMPKANTTLVDRFYGSMSTTPYAVVGRLMQASQAHLQKLRKEKEGAYISKQRELENVMRHLTDIPAKPLSTAQQALFALGYYHQRAHISASIGERTAAKREREAQAKAEPATQPALLTDEGDAQ</sequence>
<dbReference type="EMBL" id="CP002049">
    <property type="protein sequence ID" value="ADI14779.1"/>
    <property type="molecule type" value="Genomic_DNA"/>
</dbReference>
<dbReference type="Proteomes" id="UP000000379">
    <property type="component" value="Chromosome"/>
</dbReference>
<dbReference type="KEGG" id="tra:Trad_1661"/>
<dbReference type="InterPro" id="IPR010144">
    <property type="entry name" value="CRISPR-assoc_prot_Csd1-typ"/>
</dbReference>
<accession>D7CYE0</accession>
<gene>
    <name evidence="2" type="ordered locus">Trad_1661</name>
</gene>
<keyword evidence="3" id="KW-1185">Reference proteome</keyword>
<dbReference type="HOGENOM" id="CLU_031037_0_0_0"/>
<feature type="compositionally biased region" description="Basic and acidic residues" evidence="1">
    <location>
        <begin position="592"/>
        <end position="602"/>
    </location>
</feature>
<reference evidence="3" key="1">
    <citation type="submission" date="2010-05" db="EMBL/GenBank/DDBJ databases">
        <title>The complete genome of Truepera radiovictris DSM 17093.</title>
        <authorList>
            <consortium name="US DOE Joint Genome Institute (JGI-PGF)"/>
            <person name="Lucas S."/>
            <person name="Copeland A."/>
            <person name="Lapidus A."/>
            <person name="Glavina del Rio T."/>
            <person name="Dalin E."/>
            <person name="Tice H."/>
            <person name="Bruce D."/>
            <person name="Goodwin L."/>
            <person name="Pitluck S."/>
            <person name="Kyrpides N."/>
            <person name="Mavromatis K."/>
            <person name="Ovchinnikova G."/>
            <person name="Munk A.C."/>
            <person name="Detter J.C."/>
            <person name="Han C."/>
            <person name="Tapia R."/>
            <person name="Land M."/>
            <person name="Hauser L."/>
            <person name="Markowitz V."/>
            <person name="Cheng J.-F."/>
            <person name="Hugenholtz P."/>
            <person name="Woyke T."/>
            <person name="Wu D."/>
            <person name="Tindall B."/>
            <person name="Pomrenke H.G."/>
            <person name="Brambilla E."/>
            <person name="Klenk H.-P."/>
            <person name="Eisen J.A."/>
        </authorList>
    </citation>
    <scope>NUCLEOTIDE SEQUENCE [LARGE SCALE GENOMIC DNA]</scope>
    <source>
        <strain evidence="3">DSM 17093 / CIP 108686 / LMG 22925 / RQ-24</strain>
    </source>
</reference>
<evidence type="ECO:0000313" key="2">
    <source>
        <dbReference type="EMBL" id="ADI14779.1"/>
    </source>
</evidence>
<feature type="region of interest" description="Disordered" evidence="1">
    <location>
        <begin position="589"/>
        <end position="620"/>
    </location>
</feature>
<evidence type="ECO:0000256" key="1">
    <source>
        <dbReference type="SAM" id="MobiDB-lite"/>
    </source>
</evidence>
<proteinExistence type="predicted"/>
<organism evidence="2 3">
    <name type="scientific">Truepera radiovictrix (strain DSM 17093 / CIP 108686 / LMG 22925 / RQ-24)</name>
    <dbReference type="NCBI Taxonomy" id="649638"/>
    <lineage>
        <taxon>Bacteria</taxon>
        <taxon>Thermotogati</taxon>
        <taxon>Deinococcota</taxon>
        <taxon>Deinococci</taxon>
        <taxon>Trueperales</taxon>
        <taxon>Trueperaceae</taxon>
        <taxon>Truepera</taxon>
    </lineage>
</organism>
<dbReference type="NCBIfam" id="TIGR01863">
    <property type="entry name" value="cas_Csd1"/>
    <property type="match status" value="1"/>
</dbReference>
<reference evidence="2 3" key="2">
    <citation type="journal article" date="2011" name="Stand. Genomic Sci.">
        <title>Complete genome sequence of Truepera radiovictrix type strain (RQ-24).</title>
        <authorList>
            <person name="Ivanova N."/>
            <person name="Rohde C."/>
            <person name="Munk C."/>
            <person name="Nolan M."/>
            <person name="Lucas S."/>
            <person name="Del Rio T.G."/>
            <person name="Tice H."/>
            <person name="Deshpande S."/>
            <person name="Cheng J.F."/>
            <person name="Tapia R."/>
            <person name="Han C."/>
            <person name="Goodwin L."/>
            <person name="Pitluck S."/>
            <person name="Liolios K."/>
            <person name="Mavromatis K."/>
            <person name="Mikhailova N."/>
            <person name="Pati A."/>
            <person name="Chen A."/>
            <person name="Palaniappan K."/>
            <person name="Land M."/>
            <person name="Hauser L."/>
            <person name="Chang Y.J."/>
            <person name="Jeffries C.D."/>
            <person name="Brambilla E."/>
            <person name="Rohde M."/>
            <person name="Goker M."/>
            <person name="Tindall B.J."/>
            <person name="Woyke T."/>
            <person name="Bristow J."/>
            <person name="Eisen J.A."/>
            <person name="Markowitz V."/>
            <person name="Hugenholtz P."/>
            <person name="Kyrpides N.C."/>
            <person name="Klenk H.P."/>
            <person name="Lapidus A."/>
        </authorList>
    </citation>
    <scope>NUCLEOTIDE SEQUENCE [LARGE SCALE GENOMIC DNA]</scope>
    <source>
        <strain evidence="3">DSM 17093 / CIP 108686 / LMG 22925 / RQ-24</strain>
    </source>
</reference>
<dbReference type="OrthoDB" id="9778918at2"/>
<dbReference type="eggNOG" id="ENOG502Z7WH">
    <property type="taxonomic scope" value="Bacteria"/>
</dbReference>
<protein>
    <submittedName>
        <fullName evidence="2">CRISPR-associated protein, Csd1 family</fullName>
    </submittedName>
</protein>
<dbReference type="Pfam" id="PF09709">
    <property type="entry name" value="Cas_Csd1"/>
    <property type="match status" value="1"/>
</dbReference>
<dbReference type="STRING" id="649638.Trad_1661"/>